<sequence length="2277" mass="258946">MRTDSISDTNYDEYLMAMKRVHHRHSNLTQVSTEIESPRVRHRKQSVQKQAILDNLRGGKSASVAEANRVGIIASMVPDEIIYKHCDYSIRNYETALMFCDVSGFTDLCEKYTSSGRGGPSRLTKVLNSYIGAMVQEILAHNGDVLKFAGDAFLSMWKKTARLSMQDVVHNAIDCGLIIQKNYGTFKTDVGVVLKVKVAISAGLSQFSMIGDQNIAQSSFVIVGQPVWDVKMAQYLTKSGDVLTSGSAWKYVNEAEYCTEPCGDGRHTKVLGVGASWKRVEKLYDKIGEGLRIADPESVGFSSKRNSRYPMEVHEDIHFKEYSLRPAVISAMRSTWWPGLCRFMVTPVLRAVENDEPMDFLTEVRRVVVVFFNIITRSVTPDVLIDLVQTAYNHISCMTSKSGGLVNKVSMFDKDMMFLIVFGLRGLKHEDEAQHALLCAFELKEHLVNENIISISVGITSGTTYCGVVGHVLRREYTVIGPAVNKAARLMTTYVNKVTCDKESFLRSKLDHEYFKQLEAKPLKGIAKPGPVYEFRKTGWVDRPLGSRHPILGRNEELRKFKMTLQNALEQQNKPFTRYRDHKYGVAFTGPCQVGKTRMIEECLNITPDFIRKEKIVYTDNDKVPYHVFRNIMNKNFRRGNSRIMSENKENRIRHSINMMNVTPLQIYGINTAFDSRFPLPETFQYTGKDIMSEISVKTVILEICKSVLTQLWAVAIEEAQFVDKESWRLIAILLETKQIFFIMTITDIETISDAAHNCLMKHMIVLIPLTGIDRTYHAALACQLLDVQAIPTDLEKVIESASGGMPGWIQNFVISLVQRGALSIITVSRQEAQKMSGFIFPSPGLLHTTTLELEEDEDLGRHHSYQSIYSMISVSLVSKQDSQANIIPGNEMIQMAVLDESYTFEDLKVDMTMDAMILMTYDSLTPFEKMLLKCGSVLGEVFSRRMLLNLLKSDSPRKVAQAVAKLFRIRVLECEGGDFTRDTSFVLVHPAPAPTKSKPPHCSCLGTRQPANCRDLPMYAFCGYMKFRHSLFRTTTYDLLTESQKHEMHARALLYLERYTRRCANCGAGCFTTLLGLRCDDGLIEESEDLKRMRLQISALSAESRMAGEESTSLYNVESISNYSNHLPTDLSGYELLETGGNLMSRILESRNEARSAKHTYSKLKRVPSFSSLELENCECLSILQSVYCQVIDHCRGAGEKQKLFEAYLEYADLCINVHPNLPQAVRLLFEVEDFLKSENNAPNPDNMYPKWVRDFSMASVCSMRGVCMLESGDLKEARKQLMLAMKLYCEPFPTSTHWVKVCNMGASLRQFMTLYVAPNFYIAKDSGIVGLFYEDIARTLNRLYSLFTVSLLGYLRLFRPTLGRDVAVVDVDHRPHKDFQESKEPENATLAAKWALNFALRTNSNLRLLSVSYANMIADYREKQQFARCLKLENRAIEVCRRKRGQLDVTEVQAVCYLYTNIFLFYVDYGKKMESLEFGLSVMHMLTSRTDMCTRETLVLCMLKLLLSDLKIPDMVAIMREFFYLTDHYDLCAEAWYYYYAIVILLDTGYCVESYNVCEKFYIKKGDALLRTKTPEAAWNFFVCMWLITIRIGAWERSILWEEKIKQLLVMKLDKHEFSIMIVIRLVEGLLVTLVKEPGEAVKARALGLTAFGCFKTASQVRAMGALSPLDPASYSRPEKAIIKHISLALTVDFEKQILCGAATLNFDVLQEINDVILDVSNLNIESVEAEDGSQLQYKAGDHVPNFGSKLTVLLPKKLETGEKLKIKIKYSTNPSASALQWLDAEQTSGKKHPYLFSQCQPIHARSILPCQDTPAVKFTYDAEITAPEQFTVLMSALRGEVKGNKTTFNQPMPLPSYLVALAVGALESRSLGPRSLVWSEKEEIERSAWEFADTEKYLQAAEKLCGPYEWRQYDLLVLPPSFPYGGMENPCLTFVTPTLLAGDRSQADVIVHEIMHSWTGNLVTNRNFEHFWLNEGFTVFLERKVGASLINDSVEAKKSRDFHSLLGLQELNEAVEVFGAENPLTNLVVDLKGIHPDDSFSRVPYEKGSLFLRYLEDLVGGPAVFDDFLRCYLSNFSKQSIDTDQFKTYLLDYFKDSGKLNNVDWDSWLHKSGMPPIIPNYDTSMTKAITTLMVQIPDSSHTISHNDVASFTPHQMIHLLQQLVDKDPLPIDKLQKLGEEYKVNGNSNTEIRYRWLRMCIRSKDESKLKDVFSFVNSQGRMKYVRPIYRDLYAWQEVRNQAINNFLQNEKYMMHVSAYTIRKDLHLSEKTKATE</sequence>
<dbReference type="Pfam" id="PF09127">
    <property type="entry name" value="Leuk-A4-hydro_C"/>
    <property type="match status" value="1"/>
</dbReference>
<dbReference type="PROSITE" id="PS50125">
    <property type="entry name" value="GUANYLATE_CYCLASE_2"/>
    <property type="match status" value="2"/>
</dbReference>
<evidence type="ECO:0000256" key="7">
    <source>
        <dbReference type="ARBA" id="ARBA00022723"/>
    </source>
</evidence>
<dbReference type="InterPro" id="IPR016024">
    <property type="entry name" value="ARM-type_fold"/>
</dbReference>
<keyword evidence="7 15" id="KW-0479">Metal-binding</keyword>
<dbReference type="InterPro" id="IPR034015">
    <property type="entry name" value="M1_LTA4H"/>
</dbReference>
<dbReference type="SUPFAM" id="SSF52540">
    <property type="entry name" value="P-loop containing nucleoside triphosphate hydrolases"/>
    <property type="match status" value="1"/>
</dbReference>
<keyword evidence="11" id="KW-0456">Lyase</keyword>
<dbReference type="GO" id="GO:0016829">
    <property type="term" value="F:lyase activity"/>
    <property type="evidence" value="ECO:0007669"/>
    <property type="project" value="UniProtKB-KW"/>
</dbReference>
<dbReference type="CDD" id="cd07302">
    <property type="entry name" value="CHD"/>
    <property type="match status" value="2"/>
</dbReference>
<dbReference type="SUPFAM" id="SSF55073">
    <property type="entry name" value="Nucleotide cyclase"/>
    <property type="match status" value="2"/>
</dbReference>
<feature type="binding site" evidence="15">
    <location>
        <position position="1959"/>
    </location>
    <ligand>
        <name>Zn(2+)</name>
        <dbReference type="ChEBI" id="CHEBI:29105"/>
        <note>catalytic</note>
    </ligand>
</feature>
<feature type="domain" description="Guanylate cyclase" evidence="16">
    <location>
        <begin position="96"/>
        <end position="227"/>
    </location>
</feature>
<dbReference type="FunFam" id="2.60.40.1730:FF:000004">
    <property type="entry name" value="Leukotriene A(4) hydrolase"/>
    <property type="match status" value="1"/>
</dbReference>
<evidence type="ECO:0000256" key="15">
    <source>
        <dbReference type="PIRSR" id="PIRSR634015-3"/>
    </source>
</evidence>
<evidence type="ECO:0000256" key="9">
    <source>
        <dbReference type="ARBA" id="ARBA00022833"/>
    </source>
</evidence>
<keyword evidence="8" id="KW-0378">Hydrolase</keyword>
<dbReference type="InterPro" id="IPR029787">
    <property type="entry name" value="Nucleotide_cyclase"/>
</dbReference>
<feature type="binding site" evidence="14">
    <location>
        <begin position="1926"/>
        <end position="1931"/>
    </location>
    <ligand>
        <name>a peptide</name>
        <dbReference type="ChEBI" id="CHEBI:60466"/>
    </ligand>
</feature>
<dbReference type="EMBL" id="LR824021">
    <property type="protein sequence ID" value="CAH0590149.1"/>
    <property type="molecule type" value="Genomic_DNA"/>
</dbReference>
<accession>A0A9P0BRW9</accession>
<dbReference type="SUPFAM" id="SSF63737">
    <property type="entry name" value="Leukotriene A4 hydrolase N-terminal domain"/>
    <property type="match status" value="1"/>
</dbReference>
<dbReference type="InterPro" id="IPR042097">
    <property type="entry name" value="Aminopeptidase_N-like_N_sf"/>
</dbReference>
<dbReference type="InterPro" id="IPR001930">
    <property type="entry name" value="Peptidase_M1"/>
</dbReference>
<dbReference type="PRINTS" id="PR00756">
    <property type="entry name" value="ALADIPTASE"/>
</dbReference>
<feature type="active site" description="Proton acceptor" evidence="13">
    <location>
        <position position="1956"/>
    </location>
</feature>
<dbReference type="PANTHER" id="PTHR45726">
    <property type="entry name" value="LEUKOTRIENE A-4 HYDROLASE"/>
    <property type="match status" value="1"/>
</dbReference>
<dbReference type="FunFam" id="3.30.2010.30:FF:000001">
    <property type="entry name" value="Leukotriene A(4) hydrolase"/>
    <property type="match status" value="1"/>
</dbReference>
<evidence type="ECO:0000259" key="16">
    <source>
        <dbReference type="PROSITE" id="PS50125"/>
    </source>
</evidence>
<feature type="binding site" evidence="15">
    <location>
        <position position="1978"/>
    </location>
    <ligand>
        <name>Zn(2+)</name>
        <dbReference type="ChEBI" id="CHEBI:29105"/>
        <note>catalytic</note>
    </ligand>
</feature>
<dbReference type="InterPro" id="IPR049980">
    <property type="entry name" value="LTA4H_cat"/>
</dbReference>
<dbReference type="Gene3D" id="3.30.2010.30">
    <property type="match status" value="1"/>
</dbReference>
<dbReference type="SMART" id="SM01263">
    <property type="entry name" value="Leuk-A4-hydro_C"/>
    <property type="match status" value="1"/>
</dbReference>
<dbReference type="InterPro" id="IPR014782">
    <property type="entry name" value="Peptidase_M1_dom"/>
</dbReference>
<dbReference type="InterPro" id="IPR045357">
    <property type="entry name" value="Aminopeptidase_N-like_N"/>
</dbReference>
<dbReference type="GO" id="GO:0008237">
    <property type="term" value="F:metallopeptidase activity"/>
    <property type="evidence" value="ECO:0007669"/>
    <property type="project" value="UniProtKB-KW"/>
</dbReference>
<evidence type="ECO:0000256" key="12">
    <source>
        <dbReference type="ARBA" id="ARBA00023288"/>
    </source>
</evidence>
<keyword evidence="9 15" id="KW-0862">Zinc</keyword>
<evidence type="ECO:0000256" key="5">
    <source>
        <dbReference type="ARBA" id="ARBA00022622"/>
    </source>
</evidence>
<evidence type="ECO:0000256" key="3">
    <source>
        <dbReference type="ARBA" id="ARBA00010136"/>
    </source>
</evidence>
<dbReference type="GO" id="GO:0043171">
    <property type="term" value="P:peptide catabolic process"/>
    <property type="evidence" value="ECO:0007669"/>
    <property type="project" value="TreeGrafter"/>
</dbReference>
<feature type="active site" description="Proton donor" evidence="13">
    <location>
        <position position="2048"/>
    </location>
</feature>
<keyword evidence="12" id="KW-0449">Lipoprotein</keyword>
<evidence type="ECO:0000256" key="10">
    <source>
        <dbReference type="ARBA" id="ARBA00023049"/>
    </source>
</evidence>
<dbReference type="OrthoDB" id="194468at2759"/>
<dbReference type="SUPFAM" id="SSF55486">
    <property type="entry name" value="Metalloproteases ('zincins'), catalytic domain"/>
    <property type="match status" value="1"/>
</dbReference>
<organism evidence="17 18">
    <name type="scientific">Chrysodeixis includens</name>
    <name type="common">Soybean looper</name>
    <name type="synonym">Pseudoplusia includens</name>
    <dbReference type="NCBI Taxonomy" id="689277"/>
    <lineage>
        <taxon>Eukaryota</taxon>
        <taxon>Metazoa</taxon>
        <taxon>Ecdysozoa</taxon>
        <taxon>Arthropoda</taxon>
        <taxon>Hexapoda</taxon>
        <taxon>Insecta</taxon>
        <taxon>Pterygota</taxon>
        <taxon>Neoptera</taxon>
        <taxon>Endopterygota</taxon>
        <taxon>Lepidoptera</taxon>
        <taxon>Glossata</taxon>
        <taxon>Ditrysia</taxon>
        <taxon>Noctuoidea</taxon>
        <taxon>Noctuidae</taxon>
        <taxon>Plusiinae</taxon>
        <taxon>Chrysodeixis</taxon>
    </lineage>
</organism>
<dbReference type="InterPro" id="IPR015211">
    <property type="entry name" value="Peptidase_M1_C"/>
</dbReference>
<dbReference type="PANTHER" id="PTHR45726:SF3">
    <property type="entry name" value="LEUKOTRIENE A-4 HYDROLASE"/>
    <property type="match status" value="1"/>
</dbReference>
<dbReference type="InterPro" id="IPR027268">
    <property type="entry name" value="Peptidase_M4/M1_CTD_sf"/>
</dbReference>
<dbReference type="GO" id="GO:0006508">
    <property type="term" value="P:proteolysis"/>
    <property type="evidence" value="ECO:0007669"/>
    <property type="project" value="UniProtKB-KW"/>
</dbReference>
<evidence type="ECO:0000256" key="8">
    <source>
        <dbReference type="ARBA" id="ARBA00022801"/>
    </source>
</evidence>
<keyword evidence="5" id="KW-0472">Membrane</keyword>
<comment type="cofactor">
    <cofactor evidence="15">
        <name>Zn(2+)</name>
        <dbReference type="ChEBI" id="CHEBI:29105"/>
    </cofactor>
    <text evidence="15">Binds 1 zinc ion per subunit.</text>
</comment>
<dbReference type="InterPro" id="IPR038502">
    <property type="entry name" value="M1_LTA-4_hydro/amino_C_sf"/>
</dbReference>
<name>A0A9P0BRW9_CHRIL</name>
<dbReference type="InterPro" id="IPR027417">
    <property type="entry name" value="P-loop_NTPase"/>
</dbReference>
<dbReference type="GO" id="GO:0035556">
    <property type="term" value="P:intracellular signal transduction"/>
    <property type="evidence" value="ECO:0007669"/>
    <property type="project" value="InterPro"/>
</dbReference>
<feature type="binding site" evidence="14">
    <location>
        <begin position="2223"/>
        <end position="2225"/>
    </location>
    <ligand>
        <name>a peptide</name>
        <dbReference type="ChEBI" id="CHEBI:60466"/>
    </ligand>
</feature>
<dbReference type="Pfam" id="PF17900">
    <property type="entry name" value="Peptidase_M1_N"/>
    <property type="match status" value="1"/>
</dbReference>
<keyword evidence="10" id="KW-0482">Metalloprotease</keyword>
<evidence type="ECO:0000313" key="17">
    <source>
        <dbReference type="EMBL" id="CAH0590149.1"/>
    </source>
</evidence>
<dbReference type="GO" id="GO:0005829">
    <property type="term" value="C:cytosol"/>
    <property type="evidence" value="ECO:0007669"/>
    <property type="project" value="TreeGrafter"/>
</dbReference>
<evidence type="ECO:0000256" key="1">
    <source>
        <dbReference type="ARBA" id="ARBA00004496"/>
    </source>
</evidence>
<comment type="subcellular location">
    <subcellularLocation>
        <location evidence="2">Cell membrane</location>
        <topology evidence="2">Lipid-anchor</topology>
        <topology evidence="2">GPI-anchor</topology>
    </subcellularLocation>
    <subcellularLocation>
        <location evidence="1">Cytoplasm</location>
    </subcellularLocation>
</comment>
<evidence type="ECO:0000256" key="14">
    <source>
        <dbReference type="PIRSR" id="PIRSR634015-2"/>
    </source>
</evidence>
<protein>
    <recommendedName>
        <fullName evidence="16">Guanylate cyclase domain-containing protein</fullName>
    </recommendedName>
</protein>
<gene>
    <name evidence="17" type="ORF">CINC_LOCUS4726</name>
</gene>
<keyword evidence="18" id="KW-1185">Reference proteome</keyword>
<dbReference type="CDD" id="cd09599">
    <property type="entry name" value="M1_LTA4H"/>
    <property type="match status" value="1"/>
</dbReference>
<dbReference type="Pfam" id="PF00211">
    <property type="entry name" value="Guanylate_cyc"/>
    <property type="match status" value="2"/>
</dbReference>
<dbReference type="Gene3D" id="2.60.40.1730">
    <property type="entry name" value="tricorn interacting facor f3 domain"/>
    <property type="match status" value="1"/>
</dbReference>
<dbReference type="InterPro" id="IPR001054">
    <property type="entry name" value="A/G_cyclase"/>
</dbReference>
<feature type="domain" description="Guanylate cyclase" evidence="16">
    <location>
        <begin position="418"/>
        <end position="491"/>
    </location>
</feature>
<evidence type="ECO:0000256" key="2">
    <source>
        <dbReference type="ARBA" id="ARBA00004609"/>
    </source>
</evidence>
<evidence type="ECO:0000256" key="6">
    <source>
        <dbReference type="ARBA" id="ARBA00022670"/>
    </source>
</evidence>
<dbReference type="GO" id="GO:0008270">
    <property type="term" value="F:zinc ion binding"/>
    <property type="evidence" value="ECO:0007669"/>
    <property type="project" value="InterPro"/>
</dbReference>
<keyword evidence="6" id="KW-0645">Protease</keyword>
<dbReference type="GO" id="GO:0098552">
    <property type="term" value="C:side of membrane"/>
    <property type="evidence" value="ECO:0007669"/>
    <property type="project" value="UniProtKB-KW"/>
</dbReference>
<keyword evidence="5" id="KW-0325">Glycoprotein</keyword>
<reference evidence="17" key="1">
    <citation type="submission" date="2021-12" db="EMBL/GenBank/DDBJ databases">
        <authorList>
            <person name="King R."/>
        </authorList>
    </citation>
    <scope>NUCLEOTIDE SEQUENCE</scope>
</reference>
<proteinExistence type="inferred from homology"/>
<dbReference type="Pfam" id="PF01433">
    <property type="entry name" value="Peptidase_M1"/>
    <property type="match status" value="1"/>
</dbReference>
<dbReference type="GO" id="GO:0004177">
    <property type="term" value="F:aminopeptidase activity"/>
    <property type="evidence" value="ECO:0007669"/>
    <property type="project" value="TreeGrafter"/>
</dbReference>
<feature type="binding site" evidence="14">
    <location>
        <begin position="1801"/>
        <end position="1803"/>
    </location>
    <ligand>
        <name>a peptide</name>
        <dbReference type="ChEBI" id="CHEBI:60466"/>
    </ligand>
</feature>
<dbReference type="Gene3D" id="3.30.70.1230">
    <property type="entry name" value="Nucleotide cyclase"/>
    <property type="match status" value="2"/>
</dbReference>
<feature type="binding site" evidence="15">
    <location>
        <position position="1955"/>
    </location>
    <ligand>
        <name>Zn(2+)</name>
        <dbReference type="ChEBI" id="CHEBI:29105"/>
        <note>catalytic</note>
    </ligand>
</feature>
<dbReference type="Gene3D" id="1.10.390.10">
    <property type="entry name" value="Neutral Protease Domain 2"/>
    <property type="match status" value="1"/>
</dbReference>
<comment type="similarity">
    <text evidence="3">Belongs to the peptidase M1 family.</text>
</comment>
<dbReference type="GO" id="GO:0005886">
    <property type="term" value="C:plasma membrane"/>
    <property type="evidence" value="ECO:0007669"/>
    <property type="project" value="UniProtKB-SubCell"/>
</dbReference>
<evidence type="ECO:0000313" key="18">
    <source>
        <dbReference type="Proteomes" id="UP001154114"/>
    </source>
</evidence>
<dbReference type="SUPFAM" id="SSF48371">
    <property type="entry name" value="ARM repeat"/>
    <property type="match status" value="1"/>
</dbReference>
<dbReference type="Proteomes" id="UP001154114">
    <property type="component" value="Chromosome 18"/>
</dbReference>
<dbReference type="FunFam" id="3.30.70.1230:FF:000017">
    <property type="entry name" value="Adenylate cyclase type 10"/>
    <property type="match status" value="1"/>
</dbReference>
<evidence type="ECO:0000256" key="13">
    <source>
        <dbReference type="PIRSR" id="PIRSR634015-1"/>
    </source>
</evidence>
<dbReference type="GO" id="GO:0004301">
    <property type="term" value="F:epoxide hydrolase activity"/>
    <property type="evidence" value="ECO:0007669"/>
    <property type="project" value="TreeGrafter"/>
</dbReference>
<dbReference type="GO" id="GO:0009190">
    <property type="term" value="P:cyclic nucleotide biosynthetic process"/>
    <property type="evidence" value="ECO:0007669"/>
    <property type="project" value="InterPro"/>
</dbReference>
<dbReference type="Gene3D" id="1.25.40.320">
    <property type="entry name" value="Peptidase M1, leukotriene A4 hydrolase/aminopeptidase C-terminal domain"/>
    <property type="match status" value="1"/>
</dbReference>
<evidence type="ECO:0000256" key="4">
    <source>
        <dbReference type="ARBA" id="ARBA00022490"/>
    </source>
</evidence>
<evidence type="ECO:0000256" key="11">
    <source>
        <dbReference type="ARBA" id="ARBA00023239"/>
    </source>
</evidence>
<keyword evidence="5" id="KW-0336">GPI-anchor</keyword>
<dbReference type="FunFam" id="1.10.390.10:FF:000003">
    <property type="entry name" value="Leukotriene A(4) hydrolase"/>
    <property type="match status" value="1"/>
</dbReference>
<keyword evidence="4" id="KW-0963">Cytoplasm</keyword>